<proteinExistence type="predicted"/>
<evidence type="ECO:0000259" key="1">
    <source>
        <dbReference type="Pfam" id="PF13408"/>
    </source>
</evidence>
<evidence type="ECO:0000313" key="3">
    <source>
        <dbReference type="Proteomes" id="UP000032309"/>
    </source>
</evidence>
<name>A0ABQ0JXZ2_9BACT</name>
<evidence type="ECO:0000313" key="2">
    <source>
        <dbReference type="EMBL" id="GAN33561.1"/>
    </source>
</evidence>
<dbReference type="EMBL" id="BAFN01000001">
    <property type="protein sequence ID" value="GAN33561.1"/>
    <property type="molecule type" value="Genomic_DNA"/>
</dbReference>
<sequence length="90" mass="10659">MIGSSAKSGQHFYYACHNYIKRGKDICSARLIKKKEIELLIIEHIKTHILTEENLTELFNIVLNEINQHKRDSEDQVKIIDKQLEFYKKN</sequence>
<dbReference type="InterPro" id="IPR025827">
    <property type="entry name" value="Zn_ribbon_recom_dom"/>
</dbReference>
<keyword evidence="3" id="KW-1185">Reference proteome</keyword>
<feature type="domain" description="Recombinase zinc beta ribbon" evidence="1">
    <location>
        <begin position="1"/>
        <end position="46"/>
    </location>
</feature>
<reference evidence="3" key="1">
    <citation type="journal article" date="2015" name="Genome Announc.">
        <title>Draft Genome Sequence of an Anaerobic Ammonium-Oxidizing Bacterium, "Candidatus Brocadia sinica".</title>
        <authorList>
            <person name="Oshiki M."/>
            <person name="Shinyako-Hata K."/>
            <person name="Satoh H."/>
            <person name="Okabe S."/>
        </authorList>
    </citation>
    <scope>NUCLEOTIDE SEQUENCE [LARGE SCALE GENOMIC DNA]</scope>
    <source>
        <strain evidence="3">JPN1</strain>
    </source>
</reference>
<dbReference type="Pfam" id="PF13408">
    <property type="entry name" value="Zn_ribbon_recom"/>
    <property type="match status" value="1"/>
</dbReference>
<gene>
    <name evidence="2" type="ORF">BROSI_A2087</name>
</gene>
<comment type="caution">
    <text evidence="2">The sequence shown here is derived from an EMBL/GenBank/DDBJ whole genome shotgun (WGS) entry which is preliminary data.</text>
</comment>
<accession>A0ABQ0JXZ2</accession>
<protein>
    <submittedName>
        <fullName evidence="2">Universal stress protein and related nucleotide-binding proteins</fullName>
    </submittedName>
</protein>
<organism evidence="2 3">
    <name type="scientific">Candidatus Brocadia sinica JPN1</name>
    <dbReference type="NCBI Taxonomy" id="1197129"/>
    <lineage>
        <taxon>Bacteria</taxon>
        <taxon>Pseudomonadati</taxon>
        <taxon>Planctomycetota</taxon>
        <taxon>Candidatus Brocadiia</taxon>
        <taxon>Candidatus Brocadiales</taxon>
        <taxon>Candidatus Brocadiaceae</taxon>
        <taxon>Candidatus Brocadia</taxon>
    </lineage>
</organism>
<dbReference type="Proteomes" id="UP000032309">
    <property type="component" value="Unassembled WGS sequence"/>
</dbReference>